<dbReference type="Proteomes" id="UP001558481">
    <property type="component" value="Unassembled WGS sequence"/>
</dbReference>
<dbReference type="InterPro" id="IPR050570">
    <property type="entry name" value="Cell_wall_metabolism_enzyme"/>
</dbReference>
<accession>A0ABV3UZW4</accession>
<dbReference type="EC" id="3.4.-.-" evidence="2"/>
<comment type="caution">
    <text evidence="2">The sequence shown here is derived from an EMBL/GenBank/DDBJ whole genome shotgun (WGS) entry which is preliminary data.</text>
</comment>
<organism evidence="2 3">
    <name type="scientific">Kocuria carniphila</name>
    <dbReference type="NCBI Taxonomy" id="262208"/>
    <lineage>
        <taxon>Bacteria</taxon>
        <taxon>Bacillati</taxon>
        <taxon>Actinomycetota</taxon>
        <taxon>Actinomycetes</taxon>
        <taxon>Micrococcales</taxon>
        <taxon>Micrococcaceae</taxon>
        <taxon>Kocuria</taxon>
    </lineage>
</organism>
<evidence type="ECO:0000259" key="1">
    <source>
        <dbReference type="Pfam" id="PF01551"/>
    </source>
</evidence>
<protein>
    <submittedName>
        <fullName evidence="2">M23 family metallopeptidase</fullName>
        <ecNumber evidence="2">3.4.-.-</ecNumber>
    </submittedName>
</protein>
<sequence length="210" mass="22164">MELDYPFHGRCLVQNSPANRVPSHGTDRFGTSFAMDFVPVDGQNRSARFTGTSLLRTEAPEKFVGFGQPVISPVTGTVVLADDHAEDHDAFRGLSSVGYALTQACRVAAGWGALAGNYVVVQDSFSGQYVALCHLRQGSIRVRVGQSIQAGTAVAQFGNSGNSTEPHVHVQAVDSLDFAQAVGLPLSFPDGLPRNGQIVGDGPERPVPSG</sequence>
<dbReference type="Pfam" id="PF01551">
    <property type="entry name" value="Peptidase_M23"/>
    <property type="match status" value="1"/>
</dbReference>
<dbReference type="GO" id="GO:0016787">
    <property type="term" value="F:hydrolase activity"/>
    <property type="evidence" value="ECO:0007669"/>
    <property type="project" value="UniProtKB-KW"/>
</dbReference>
<dbReference type="SUPFAM" id="SSF51261">
    <property type="entry name" value="Duplicated hybrid motif"/>
    <property type="match status" value="1"/>
</dbReference>
<dbReference type="InterPro" id="IPR016047">
    <property type="entry name" value="M23ase_b-sheet_dom"/>
</dbReference>
<dbReference type="CDD" id="cd12797">
    <property type="entry name" value="M23_peptidase"/>
    <property type="match status" value="1"/>
</dbReference>
<feature type="domain" description="M23ase beta-sheet core" evidence="1">
    <location>
        <begin position="107"/>
        <end position="172"/>
    </location>
</feature>
<name>A0ABV3UZW4_9MICC</name>
<gene>
    <name evidence="2" type="ORF">VVR66_04715</name>
</gene>
<dbReference type="InterPro" id="IPR011055">
    <property type="entry name" value="Dup_hybrid_motif"/>
</dbReference>
<dbReference type="RefSeq" id="WP_254049193.1">
    <property type="nucleotide sequence ID" value="NZ_JAYWLU010000003.1"/>
</dbReference>
<dbReference type="Gene3D" id="2.70.70.10">
    <property type="entry name" value="Glucose Permease (Domain IIA)"/>
    <property type="match status" value="1"/>
</dbReference>
<evidence type="ECO:0000313" key="3">
    <source>
        <dbReference type="Proteomes" id="UP001558481"/>
    </source>
</evidence>
<dbReference type="PANTHER" id="PTHR21666:SF270">
    <property type="entry name" value="MUREIN HYDROLASE ACTIVATOR ENVC"/>
    <property type="match status" value="1"/>
</dbReference>
<proteinExistence type="predicted"/>
<dbReference type="PANTHER" id="PTHR21666">
    <property type="entry name" value="PEPTIDASE-RELATED"/>
    <property type="match status" value="1"/>
</dbReference>
<dbReference type="EMBL" id="JAYWLU010000003">
    <property type="protein sequence ID" value="MEX3594007.1"/>
    <property type="molecule type" value="Genomic_DNA"/>
</dbReference>
<evidence type="ECO:0000313" key="2">
    <source>
        <dbReference type="EMBL" id="MEX3594007.1"/>
    </source>
</evidence>
<keyword evidence="3" id="KW-1185">Reference proteome</keyword>
<keyword evidence="2" id="KW-0378">Hydrolase</keyword>
<reference evidence="2 3" key="1">
    <citation type="journal article" date="2024" name="Fungal Genet. Biol.">
        <title>The porcine skin microbiome exhibits broad fungal antagonism.</title>
        <authorList>
            <person name="De La Cruz K.F."/>
            <person name="Townsend E.C."/>
            <person name="Alex Cheong J.Z."/>
            <person name="Salamzade R."/>
            <person name="Liu A."/>
            <person name="Sandstrom S."/>
            <person name="Davila E."/>
            <person name="Huang L."/>
            <person name="Xu K.H."/>
            <person name="Wu S.Y."/>
            <person name="Meudt J.J."/>
            <person name="Shanmuganayagam D."/>
            <person name="Gibson A.L.F."/>
            <person name="Kalan L.R."/>
        </authorList>
    </citation>
    <scope>NUCLEOTIDE SEQUENCE [LARGE SCALE GENOMIC DNA]</scope>
    <source>
        <strain evidence="2 3">LK2625</strain>
    </source>
</reference>